<dbReference type="EMBL" id="BAAAYR010000002">
    <property type="protein sequence ID" value="GAA3567407.1"/>
    <property type="molecule type" value="Genomic_DNA"/>
</dbReference>
<protein>
    <submittedName>
        <fullName evidence="2">Uncharacterized protein</fullName>
    </submittedName>
</protein>
<keyword evidence="3" id="KW-1185">Reference proteome</keyword>
<gene>
    <name evidence="2" type="ORF">GCM10022197_24390</name>
</gene>
<accession>A0ABP6XI10</accession>
<name>A0ABP6XI10_9ACTN</name>
<evidence type="ECO:0000313" key="3">
    <source>
        <dbReference type="Proteomes" id="UP001500767"/>
    </source>
</evidence>
<proteinExistence type="predicted"/>
<comment type="caution">
    <text evidence="2">The sequence shown here is derived from an EMBL/GenBank/DDBJ whole genome shotgun (WGS) entry which is preliminary data.</text>
</comment>
<dbReference type="RefSeq" id="WP_204910436.1">
    <property type="nucleotide sequence ID" value="NZ_BAAAYR010000002.1"/>
</dbReference>
<evidence type="ECO:0000256" key="1">
    <source>
        <dbReference type="SAM" id="Phobius"/>
    </source>
</evidence>
<sequence length="160" mass="18264">MQEHGSDAYAFLVVMCLPLVGWLLARPPVWRRLRVRLEPAAVWVWRQVVLPDPPDEAVLRRWATIRLEELRRHLDRVQRLILDDEWMTATRQMANRMAREHLVRDVREAEAALSAFGPLEPLTAPAGPSPLATSRLVYSAPAARPVVEVMEFGPSGRWTS</sequence>
<keyword evidence="1" id="KW-1133">Transmembrane helix</keyword>
<reference evidence="3" key="1">
    <citation type="journal article" date="2019" name="Int. J. Syst. Evol. Microbiol.">
        <title>The Global Catalogue of Microorganisms (GCM) 10K type strain sequencing project: providing services to taxonomists for standard genome sequencing and annotation.</title>
        <authorList>
            <consortium name="The Broad Institute Genomics Platform"/>
            <consortium name="The Broad Institute Genome Sequencing Center for Infectious Disease"/>
            <person name="Wu L."/>
            <person name="Ma J."/>
        </authorList>
    </citation>
    <scope>NUCLEOTIDE SEQUENCE [LARGE SCALE GENOMIC DNA]</scope>
    <source>
        <strain evidence="3">JCM 16540</strain>
    </source>
</reference>
<evidence type="ECO:0000313" key="2">
    <source>
        <dbReference type="EMBL" id="GAA3567407.1"/>
    </source>
</evidence>
<feature type="transmembrane region" description="Helical" evidence="1">
    <location>
        <begin position="6"/>
        <end position="25"/>
    </location>
</feature>
<keyword evidence="1" id="KW-0472">Membrane</keyword>
<dbReference type="Proteomes" id="UP001500767">
    <property type="component" value="Unassembled WGS sequence"/>
</dbReference>
<keyword evidence="1" id="KW-0812">Transmembrane</keyword>
<organism evidence="2 3">
    <name type="scientific">Microlunatus spumicola</name>
    <dbReference type="NCBI Taxonomy" id="81499"/>
    <lineage>
        <taxon>Bacteria</taxon>
        <taxon>Bacillati</taxon>
        <taxon>Actinomycetota</taxon>
        <taxon>Actinomycetes</taxon>
        <taxon>Propionibacteriales</taxon>
        <taxon>Propionibacteriaceae</taxon>
        <taxon>Microlunatus</taxon>
    </lineage>
</organism>